<dbReference type="AlphaFoldDB" id="A0A376CWN4"/>
<protein>
    <submittedName>
        <fullName evidence="1">Uncharacterized protein</fullName>
    </submittedName>
</protein>
<name>A0A376CWN4_9CORY</name>
<gene>
    <name evidence="1" type="ORF">NCTC10289_00974</name>
</gene>
<proteinExistence type="predicted"/>
<dbReference type="EMBL" id="UFXP01000001">
    <property type="protein sequence ID" value="STC76481.1"/>
    <property type="molecule type" value="Genomic_DNA"/>
</dbReference>
<dbReference type="Proteomes" id="UP000254287">
    <property type="component" value="Unassembled WGS sequence"/>
</dbReference>
<reference evidence="1 2" key="1">
    <citation type="submission" date="2018-06" db="EMBL/GenBank/DDBJ databases">
        <authorList>
            <consortium name="Pathogen Informatics"/>
            <person name="Doyle S."/>
        </authorList>
    </citation>
    <scope>NUCLEOTIDE SEQUENCE [LARGE SCALE GENOMIC DNA]</scope>
    <source>
        <strain evidence="1 2">NCTC10289</strain>
    </source>
</reference>
<accession>A0A376CWN4</accession>
<evidence type="ECO:0000313" key="1">
    <source>
        <dbReference type="EMBL" id="STC76481.1"/>
    </source>
</evidence>
<organism evidence="1 2">
    <name type="scientific">Corynebacterium minutissimum</name>
    <dbReference type="NCBI Taxonomy" id="38301"/>
    <lineage>
        <taxon>Bacteria</taxon>
        <taxon>Bacillati</taxon>
        <taxon>Actinomycetota</taxon>
        <taxon>Actinomycetes</taxon>
        <taxon>Mycobacteriales</taxon>
        <taxon>Corynebacteriaceae</taxon>
        <taxon>Corynebacterium</taxon>
    </lineage>
</organism>
<evidence type="ECO:0000313" key="2">
    <source>
        <dbReference type="Proteomes" id="UP000254287"/>
    </source>
</evidence>
<sequence>MALRLVNTVATASGEGWSAKKTGQVAFLRFWGFTGRSIQLPAAFAPMESHSLPYRFGAIDVRPGGSVSIITGDYLGSVYATVSYPIA</sequence>